<dbReference type="EMBL" id="JAMFTS010000003">
    <property type="protein sequence ID" value="KAJ4769187.1"/>
    <property type="molecule type" value="Genomic_DNA"/>
</dbReference>
<evidence type="ECO:0008006" key="4">
    <source>
        <dbReference type="Google" id="ProtNLM"/>
    </source>
</evidence>
<keyword evidence="1" id="KW-0812">Transmembrane</keyword>
<comment type="caution">
    <text evidence="2">The sequence shown here is derived from an EMBL/GenBank/DDBJ whole genome shotgun (WGS) entry which is preliminary data.</text>
</comment>
<evidence type="ECO:0000313" key="2">
    <source>
        <dbReference type="EMBL" id="KAJ4769187.1"/>
    </source>
</evidence>
<keyword evidence="1" id="KW-1133">Transmembrane helix</keyword>
<organism evidence="2 3">
    <name type="scientific">Rhynchospora pubera</name>
    <dbReference type="NCBI Taxonomy" id="906938"/>
    <lineage>
        <taxon>Eukaryota</taxon>
        <taxon>Viridiplantae</taxon>
        <taxon>Streptophyta</taxon>
        <taxon>Embryophyta</taxon>
        <taxon>Tracheophyta</taxon>
        <taxon>Spermatophyta</taxon>
        <taxon>Magnoliopsida</taxon>
        <taxon>Liliopsida</taxon>
        <taxon>Poales</taxon>
        <taxon>Cyperaceae</taxon>
        <taxon>Cyperoideae</taxon>
        <taxon>Rhynchosporeae</taxon>
        <taxon>Rhynchospora</taxon>
    </lineage>
</organism>
<sequence length="212" mass="24511">MWDKDNCRRFGPCLSIIVIVVCVCVCLPVGIIFLWTTPERVAIVNANLTRFELATTPTTSLFFNLSFTMHIDNSIWYGHADYQDMEIACYYNTKKFDSVKLRNLGLDIMKTGIVNHSTSGNVTINMTSNEVDAFKRSNETGYFDIEIWLRGTIFPLEYDFGNDTTHYYYYRGQIYDDRDFALDLSYQCKLRLPLITSQNSTTPDNFKPVKCN</sequence>
<protein>
    <recommendedName>
        <fullName evidence="4">Late embryogenesis abundant protein LEA-2 subgroup domain-containing protein</fullName>
    </recommendedName>
</protein>
<keyword evidence="1" id="KW-0472">Membrane</keyword>
<gene>
    <name evidence="2" type="ORF">LUZ62_053444</name>
</gene>
<name>A0AAV8DSK4_9POAL</name>
<proteinExistence type="predicted"/>
<reference evidence="2" key="1">
    <citation type="submission" date="2022-08" db="EMBL/GenBank/DDBJ databases">
        <authorList>
            <person name="Marques A."/>
        </authorList>
    </citation>
    <scope>NUCLEOTIDE SEQUENCE</scope>
    <source>
        <strain evidence="2">RhyPub2mFocal</strain>
        <tissue evidence="2">Leaves</tissue>
    </source>
</reference>
<evidence type="ECO:0000313" key="3">
    <source>
        <dbReference type="Proteomes" id="UP001140206"/>
    </source>
</evidence>
<dbReference type="AlphaFoldDB" id="A0AAV8DSK4"/>
<evidence type="ECO:0000256" key="1">
    <source>
        <dbReference type="SAM" id="Phobius"/>
    </source>
</evidence>
<accession>A0AAV8DSK4</accession>
<keyword evidence="3" id="KW-1185">Reference proteome</keyword>
<dbReference type="Proteomes" id="UP001140206">
    <property type="component" value="Chromosome 3"/>
</dbReference>
<feature type="transmembrane region" description="Helical" evidence="1">
    <location>
        <begin position="12"/>
        <end position="35"/>
    </location>
</feature>